<dbReference type="RefSeq" id="WP_124084584.1">
    <property type="nucleotide sequence ID" value="NZ_UXAW01000025.1"/>
</dbReference>
<dbReference type="InterPro" id="IPR021831">
    <property type="entry name" value="ParD-like"/>
</dbReference>
<reference evidence="1 2" key="1">
    <citation type="submission" date="2018-11" db="EMBL/GenBank/DDBJ databases">
        <authorList>
            <person name="Criscuolo A."/>
        </authorList>
    </citation>
    <scope>NUCLEOTIDE SEQUENCE [LARGE SCALE GENOMIC DNA]</scope>
    <source>
        <strain evidence="1">ACIP111625</strain>
    </source>
</reference>
<name>A0A3P5WVW1_9RHOB</name>
<accession>A0A3P5WVW1</accession>
<organism evidence="1 2">
    <name type="scientific">Pseudogemmobacter humi</name>
    <dbReference type="NCBI Taxonomy" id="2483812"/>
    <lineage>
        <taxon>Bacteria</taxon>
        <taxon>Pseudomonadati</taxon>
        <taxon>Pseudomonadota</taxon>
        <taxon>Alphaproteobacteria</taxon>
        <taxon>Rhodobacterales</taxon>
        <taxon>Paracoccaceae</taxon>
        <taxon>Pseudogemmobacter</taxon>
    </lineage>
</organism>
<sequence>MSQSLKLADDKLVDDARIEAEIRSRSLSGQITHWARIGRAIERYGIFDHGRISRALAGELETTALSAEEKAVWSDRFLAKMSEPRPEEEVFFSEMHNTEKAVGLDASGHIGRTDAELK</sequence>
<dbReference type="AlphaFoldDB" id="A0A3P5WVW1"/>
<keyword evidence="2" id="KW-1185">Reference proteome</keyword>
<evidence type="ECO:0000313" key="1">
    <source>
        <dbReference type="EMBL" id="VDC19051.1"/>
    </source>
</evidence>
<proteinExistence type="predicted"/>
<gene>
    <name evidence="1" type="ORF">XINFAN_00051</name>
</gene>
<protein>
    <recommendedName>
        <fullName evidence="3">ParD-like antitoxin of type II bacterial toxin-antitoxin system</fullName>
    </recommendedName>
</protein>
<dbReference type="Proteomes" id="UP000277498">
    <property type="component" value="Unassembled WGS sequence"/>
</dbReference>
<dbReference type="Pfam" id="PF11903">
    <property type="entry name" value="ParD_like"/>
    <property type="match status" value="1"/>
</dbReference>
<dbReference type="EMBL" id="UXAW01000025">
    <property type="protein sequence ID" value="VDC19051.1"/>
    <property type="molecule type" value="Genomic_DNA"/>
</dbReference>
<dbReference type="OrthoDB" id="5422561at2"/>
<evidence type="ECO:0008006" key="3">
    <source>
        <dbReference type="Google" id="ProtNLM"/>
    </source>
</evidence>
<evidence type="ECO:0000313" key="2">
    <source>
        <dbReference type="Proteomes" id="UP000277498"/>
    </source>
</evidence>